<dbReference type="GO" id="GO:0030915">
    <property type="term" value="C:Smc5-Smc6 complex"/>
    <property type="evidence" value="ECO:0007669"/>
    <property type="project" value="InterPro"/>
</dbReference>
<dbReference type="InterPro" id="IPR004181">
    <property type="entry name" value="Znf_MIZ"/>
</dbReference>
<keyword evidence="16" id="KW-1185">Reference proteome</keyword>
<feature type="region of interest" description="Disordered" evidence="13">
    <location>
        <begin position="251"/>
        <end position="279"/>
    </location>
</feature>
<keyword evidence="11" id="KW-0539">Nucleus</keyword>
<dbReference type="EMBL" id="MU404362">
    <property type="protein sequence ID" value="KAI1608813.1"/>
    <property type="molecule type" value="Genomic_DNA"/>
</dbReference>
<comment type="pathway">
    <text evidence="2">Protein modification; protein sumoylation.</text>
</comment>
<accession>A0AAN6I956</accession>
<evidence type="ECO:0000256" key="11">
    <source>
        <dbReference type="ARBA" id="ARBA00023242"/>
    </source>
</evidence>
<dbReference type="GO" id="GO:0000724">
    <property type="term" value="P:double-strand break repair via homologous recombination"/>
    <property type="evidence" value="ECO:0007669"/>
    <property type="project" value="InterPro"/>
</dbReference>
<dbReference type="PROSITE" id="PS51044">
    <property type="entry name" value="ZF_SP_RING"/>
    <property type="match status" value="1"/>
</dbReference>
<evidence type="ECO:0000256" key="4">
    <source>
        <dbReference type="ARBA" id="ARBA00013194"/>
    </source>
</evidence>
<dbReference type="Gene3D" id="3.30.40.10">
    <property type="entry name" value="Zinc/RING finger domain, C3HC4 (zinc finger)"/>
    <property type="match status" value="1"/>
</dbReference>
<dbReference type="GO" id="GO:0008270">
    <property type="term" value="F:zinc ion binding"/>
    <property type="evidence" value="ECO:0007669"/>
    <property type="project" value="UniProtKB-KW"/>
</dbReference>
<evidence type="ECO:0000313" key="16">
    <source>
        <dbReference type="Proteomes" id="UP001203852"/>
    </source>
</evidence>
<dbReference type="Proteomes" id="UP001203852">
    <property type="component" value="Unassembled WGS sequence"/>
</dbReference>
<dbReference type="InterPro" id="IPR013083">
    <property type="entry name" value="Znf_RING/FYVE/PHD"/>
</dbReference>
<evidence type="ECO:0000256" key="3">
    <source>
        <dbReference type="ARBA" id="ARBA00008212"/>
    </source>
</evidence>
<feature type="region of interest" description="Disordered" evidence="13">
    <location>
        <begin position="131"/>
        <end position="187"/>
    </location>
</feature>
<keyword evidence="7 12" id="KW-0863">Zinc-finger</keyword>
<evidence type="ECO:0000256" key="6">
    <source>
        <dbReference type="ARBA" id="ARBA00022723"/>
    </source>
</evidence>
<comment type="subcellular location">
    <subcellularLocation>
        <location evidence="1">Nucleus</location>
    </subcellularLocation>
</comment>
<feature type="region of interest" description="Disordered" evidence="13">
    <location>
        <begin position="359"/>
        <end position="441"/>
    </location>
</feature>
<dbReference type="InterPro" id="IPR003613">
    <property type="entry name" value="Ubox_domain"/>
</dbReference>
<dbReference type="GO" id="GO:0004842">
    <property type="term" value="F:ubiquitin-protein transferase activity"/>
    <property type="evidence" value="ECO:0007669"/>
    <property type="project" value="InterPro"/>
</dbReference>
<evidence type="ECO:0000259" key="14">
    <source>
        <dbReference type="PROSITE" id="PS51044"/>
    </source>
</evidence>
<evidence type="ECO:0000256" key="5">
    <source>
        <dbReference type="ARBA" id="ARBA00022679"/>
    </source>
</evidence>
<protein>
    <recommendedName>
        <fullName evidence="4">peptidylprolyl isomerase</fullName>
        <ecNumber evidence="4">5.2.1.8</ecNumber>
    </recommendedName>
</protein>
<dbReference type="PANTHER" id="PTHR21330">
    <property type="entry name" value="E3 SUMO-PROTEIN LIGASE NSE2"/>
    <property type="match status" value="1"/>
</dbReference>
<evidence type="ECO:0000256" key="2">
    <source>
        <dbReference type="ARBA" id="ARBA00004718"/>
    </source>
</evidence>
<dbReference type="InterPro" id="IPR026846">
    <property type="entry name" value="Nse2(Mms21)"/>
</dbReference>
<keyword evidence="9" id="KW-0862">Zinc</keyword>
<evidence type="ECO:0000256" key="12">
    <source>
        <dbReference type="PROSITE-ProRule" id="PRU00452"/>
    </source>
</evidence>
<dbReference type="EC" id="5.2.1.8" evidence="4"/>
<dbReference type="Pfam" id="PF11789">
    <property type="entry name" value="zf-Nse"/>
    <property type="match status" value="1"/>
</dbReference>
<feature type="region of interest" description="Disordered" evidence="13">
    <location>
        <begin position="51"/>
        <end position="89"/>
    </location>
</feature>
<dbReference type="GO" id="GO:0003755">
    <property type="term" value="F:peptidyl-prolyl cis-trans isomerase activity"/>
    <property type="evidence" value="ECO:0007669"/>
    <property type="project" value="UniProtKB-KW"/>
</dbReference>
<feature type="compositionally biased region" description="Acidic residues" evidence="13">
    <location>
        <begin position="153"/>
        <end position="169"/>
    </location>
</feature>
<evidence type="ECO:0000256" key="13">
    <source>
        <dbReference type="SAM" id="MobiDB-lite"/>
    </source>
</evidence>
<feature type="domain" description="SP-RING-type" evidence="14">
    <location>
        <begin position="274"/>
        <end position="357"/>
    </location>
</feature>
<keyword evidence="8" id="KW-0833">Ubl conjugation pathway</keyword>
<keyword evidence="10" id="KW-0413">Isomerase</keyword>
<dbReference type="SMART" id="SM00504">
    <property type="entry name" value="Ubox"/>
    <property type="match status" value="1"/>
</dbReference>
<comment type="similarity">
    <text evidence="3">Belongs to the NSE2 family.</text>
</comment>
<keyword evidence="6" id="KW-0479">Metal-binding</keyword>
<feature type="compositionally biased region" description="Basic and acidic residues" evidence="13">
    <location>
        <begin position="52"/>
        <end position="68"/>
    </location>
</feature>
<keyword evidence="10" id="KW-0697">Rotamase</keyword>
<reference evidence="15" key="1">
    <citation type="journal article" date="2022" name="bioRxiv">
        <title>Deciphering the potential niche of two novel black yeast fungi from a biological soil crust based on their genomes, phenotypes, and melanin regulation.</title>
        <authorList>
            <consortium name="DOE Joint Genome Institute"/>
            <person name="Carr E.C."/>
            <person name="Barton Q."/>
            <person name="Grambo S."/>
            <person name="Sullivan M."/>
            <person name="Renfro C.M."/>
            <person name="Kuo A."/>
            <person name="Pangilinan J."/>
            <person name="Lipzen A."/>
            <person name="Keymanesh K."/>
            <person name="Savage E."/>
            <person name="Barry K."/>
            <person name="Grigoriev I.V."/>
            <person name="Riekhof W.R."/>
            <person name="Harris S.S."/>
        </authorList>
    </citation>
    <scope>NUCLEOTIDE SEQUENCE</scope>
    <source>
        <strain evidence="15">JF 03-4F</strain>
    </source>
</reference>
<evidence type="ECO:0000256" key="10">
    <source>
        <dbReference type="ARBA" id="ARBA00023110"/>
    </source>
</evidence>
<dbReference type="GO" id="GO:0016925">
    <property type="term" value="P:protein sumoylation"/>
    <property type="evidence" value="ECO:0007669"/>
    <property type="project" value="TreeGrafter"/>
</dbReference>
<feature type="compositionally biased region" description="Polar residues" evidence="13">
    <location>
        <begin position="171"/>
        <end position="187"/>
    </location>
</feature>
<dbReference type="GO" id="GO:0061665">
    <property type="term" value="F:SUMO ligase activity"/>
    <property type="evidence" value="ECO:0007669"/>
    <property type="project" value="TreeGrafter"/>
</dbReference>
<feature type="compositionally biased region" description="Polar residues" evidence="13">
    <location>
        <begin position="419"/>
        <end position="431"/>
    </location>
</feature>
<evidence type="ECO:0000256" key="9">
    <source>
        <dbReference type="ARBA" id="ARBA00022833"/>
    </source>
</evidence>
<dbReference type="SUPFAM" id="SSF57850">
    <property type="entry name" value="RING/U-box"/>
    <property type="match status" value="1"/>
</dbReference>
<name>A0AAN6I956_9EURO</name>
<evidence type="ECO:0000256" key="1">
    <source>
        <dbReference type="ARBA" id="ARBA00004123"/>
    </source>
</evidence>
<keyword evidence="5" id="KW-0808">Transferase</keyword>
<evidence type="ECO:0000313" key="15">
    <source>
        <dbReference type="EMBL" id="KAI1608813.1"/>
    </source>
</evidence>
<dbReference type="GO" id="GO:0016567">
    <property type="term" value="P:protein ubiquitination"/>
    <property type="evidence" value="ECO:0007669"/>
    <property type="project" value="InterPro"/>
</dbReference>
<gene>
    <name evidence="15" type="ORF">EDD36DRAFT_94099</name>
</gene>
<dbReference type="CDD" id="cd16651">
    <property type="entry name" value="SPL-RING_NSE2"/>
    <property type="match status" value="1"/>
</dbReference>
<dbReference type="AlphaFoldDB" id="A0AAN6I956"/>
<comment type="caution">
    <text evidence="15">The sequence shown here is derived from an EMBL/GenBank/DDBJ whole genome shotgun (WGS) entry which is preliminary data.</text>
</comment>
<proteinExistence type="inferred from homology"/>
<evidence type="ECO:0000256" key="7">
    <source>
        <dbReference type="ARBA" id="ARBA00022771"/>
    </source>
</evidence>
<dbReference type="GO" id="GO:0005634">
    <property type="term" value="C:nucleus"/>
    <property type="evidence" value="ECO:0007669"/>
    <property type="project" value="UniProtKB-SubCell"/>
</dbReference>
<dbReference type="PANTHER" id="PTHR21330:SF1">
    <property type="entry name" value="E3 SUMO-PROTEIN LIGASE NSE2"/>
    <property type="match status" value="1"/>
</dbReference>
<sequence length="441" mass="49140">MPSIAFESQPLKAPLNDTALRLLGELTTDKTRTTKLAKLLKDAAQHLTETVGDVRETAHDRTERYERERRRRKDNDDENDVAEQAHEEFKKEVETLTNKMDTSIRAIVDDQIWLEDLPNVLKTAFDKAARASQRAEQSGGTQMSQSTRHTVSDDEDENQDEEDEEDEEPTNGRTRSTHTAPASSNTPHALLSSALQKQQKTWSTRTPTEKYAHNNTYTGFKRNWFEGDHPGDEKPPMPAPGLWFAAEEGREVISSSQRHRHGTSAEADNDDNTSGSEVEIASERTRLKCPITFLSFKDPVSSDKCGHSYERFAILDMLKASQDRPKQVRCPECNVPMTEDDLQPNPSLKRRVQRLLAHAAKKRARGGEAATSEVDGDEDDEVRDAGTHRRPVGLGSSPVPASTGKNRRNVKAERASGSRPGTAQTESSTSGILDVEDDDLA</sequence>
<feature type="compositionally biased region" description="Polar residues" evidence="13">
    <location>
        <begin position="134"/>
        <end position="149"/>
    </location>
</feature>
<evidence type="ECO:0000256" key="8">
    <source>
        <dbReference type="ARBA" id="ARBA00022786"/>
    </source>
</evidence>
<organism evidence="15 16">
    <name type="scientific">Exophiala viscosa</name>
    <dbReference type="NCBI Taxonomy" id="2486360"/>
    <lineage>
        <taxon>Eukaryota</taxon>
        <taxon>Fungi</taxon>
        <taxon>Dikarya</taxon>
        <taxon>Ascomycota</taxon>
        <taxon>Pezizomycotina</taxon>
        <taxon>Eurotiomycetes</taxon>
        <taxon>Chaetothyriomycetidae</taxon>
        <taxon>Chaetothyriales</taxon>
        <taxon>Herpotrichiellaceae</taxon>
        <taxon>Exophiala</taxon>
    </lineage>
</organism>